<accession>A0AAV9RQN4</accession>
<evidence type="ECO:0000313" key="1">
    <source>
        <dbReference type="EMBL" id="KAK5611354.1"/>
    </source>
</evidence>
<organism evidence="1 2">
    <name type="scientific">Crenichthys baileyi</name>
    <name type="common">White River springfish</name>
    <dbReference type="NCBI Taxonomy" id="28760"/>
    <lineage>
        <taxon>Eukaryota</taxon>
        <taxon>Metazoa</taxon>
        <taxon>Chordata</taxon>
        <taxon>Craniata</taxon>
        <taxon>Vertebrata</taxon>
        <taxon>Euteleostomi</taxon>
        <taxon>Actinopterygii</taxon>
        <taxon>Neopterygii</taxon>
        <taxon>Teleostei</taxon>
        <taxon>Neoteleostei</taxon>
        <taxon>Acanthomorphata</taxon>
        <taxon>Ovalentaria</taxon>
        <taxon>Atherinomorphae</taxon>
        <taxon>Cyprinodontiformes</taxon>
        <taxon>Goodeidae</taxon>
        <taxon>Crenichthys</taxon>
    </lineage>
</organism>
<gene>
    <name evidence="1" type="ORF">CRENBAI_018063</name>
</gene>
<comment type="caution">
    <text evidence="1">The sequence shown here is derived from an EMBL/GenBank/DDBJ whole genome shotgun (WGS) entry which is preliminary data.</text>
</comment>
<dbReference type="Proteomes" id="UP001311232">
    <property type="component" value="Unassembled WGS sequence"/>
</dbReference>
<name>A0AAV9RQN4_9TELE</name>
<evidence type="ECO:0000313" key="2">
    <source>
        <dbReference type="Proteomes" id="UP001311232"/>
    </source>
</evidence>
<sequence>MLLLQKVDSCIVLQWTDVRVWVLTSDVRADQISCGWFWGSVSVSLKGECVCGGGGGGGRRCRDVSALSSGIKMLLLGLMLLLLPAAGADLSGSAAPHRVPVHAAPSAPPLLLLPQYGAPGVALARSAAEESAGTGKAEQEAAEHHHHDGGYRVVQWEWSYVQTPYIIAIWLLVASVAKIRKSAAVCESVQEMFQTGPGTGLTGTFTRIAAVSAAMAVFTS</sequence>
<proteinExistence type="predicted"/>
<dbReference type="EMBL" id="JAHHUM010001484">
    <property type="protein sequence ID" value="KAK5611354.1"/>
    <property type="molecule type" value="Genomic_DNA"/>
</dbReference>
<dbReference type="AlphaFoldDB" id="A0AAV9RQN4"/>
<keyword evidence="2" id="KW-1185">Reference proteome</keyword>
<protein>
    <submittedName>
        <fullName evidence="1">Uncharacterized protein</fullName>
    </submittedName>
</protein>
<reference evidence="1 2" key="1">
    <citation type="submission" date="2021-06" db="EMBL/GenBank/DDBJ databases">
        <authorList>
            <person name="Palmer J.M."/>
        </authorList>
    </citation>
    <scope>NUCLEOTIDE SEQUENCE [LARGE SCALE GENOMIC DNA]</scope>
    <source>
        <strain evidence="1 2">MEX-2019</strain>
        <tissue evidence="1">Muscle</tissue>
    </source>
</reference>